<dbReference type="RefSeq" id="WP_000164604.1">
    <property type="nucleotide sequence ID" value="NZ_NTUG01000013.1"/>
</dbReference>
<evidence type="ECO:0000313" key="5">
    <source>
        <dbReference type="Proteomes" id="UP000242656"/>
    </source>
</evidence>
<evidence type="ECO:0000256" key="1">
    <source>
        <dbReference type="HAMAP-Rule" id="MF_01526"/>
    </source>
</evidence>
<sequence length="117" mass="13396">MTKNIHDVAYELQKAIAENADFQSLKASYAEVQGDAASKQLFDQFRTMQLELQQKMMQGQEITEEDNQKAQEVVALIQQDQKIVKLMEAEQRLNVVVGDINKIIMKPLEELYTAHQA</sequence>
<dbReference type="SUPFAM" id="SSF158622">
    <property type="entry name" value="YheA/YmcA-like"/>
    <property type="match status" value="1"/>
</dbReference>
<evidence type="ECO:0000313" key="2">
    <source>
        <dbReference type="EMBL" id="PFK46536.1"/>
    </source>
</evidence>
<dbReference type="InterPro" id="IPR010368">
    <property type="entry name" value="Com_YlbF"/>
</dbReference>
<dbReference type="EMBL" id="NUWN01000015">
    <property type="protein sequence ID" value="PFK46536.1"/>
    <property type="molecule type" value="Genomic_DNA"/>
</dbReference>
<protein>
    <recommendedName>
        <fullName evidence="1">UPF0342 protein COI93_04220</fullName>
    </recommendedName>
</protein>
<accession>A0A2B0N0C5</accession>
<dbReference type="AlphaFoldDB" id="A0A2B0N0C5"/>
<reference evidence="4 5" key="1">
    <citation type="submission" date="2017-09" db="EMBL/GenBank/DDBJ databases">
        <title>Large-scale bioinformatics analysis of Bacillus genomes uncovers conserved roles of natural products in bacterial physiology.</title>
        <authorList>
            <consortium name="Agbiome Team Llc"/>
            <person name="Bleich R.M."/>
            <person name="Grubbs K.J."/>
            <person name="Santa Maria K.C."/>
            <person name="Allen S.E."/>
            <person name="Farag S."/>
            <person name="Shank E.A."/>
            <person name="Bowers A."/>
        </authorList>
    </citation>
    <scope>NUCLEOTIDE SEQUENCE [LARGE SCALE GENOMIC DNA]</scope>
    <source>
        <strain evidence="3 4">AFS067272</strain>
        <strain evidence="2 5">AFS083043</strain>
    </source>
</reference>
<dbReference type="OrthoDB" id="9811402at2"/>
<comment type="similarity">
    <text evidence="1">Belongs to the UPF0342 family.</text>
</comment>
<dbReference type="Proteomes" id="UP000242656">
    <property type="component" value="Unassembled WGS sequence"/>
</dbReference>
<comment type="caution">
    <text evidence="2">The sequence shown here is derived from an EMBL/GenBank/DDBJ whole genome shotgun (WGS) entry which is preliminary data.</text>
</comment>
<dbReference type="EMBL" id="NVBO01000055">
    <property type="protein sequence ID" value="PFS03771.1"/>
    <property type="molecule type" value="Genomic_DNA"/>
</dbReference>
<gene>
    <name evidence="2" type="ORF">COI93_04220</name>
    <name evidence="3" type="ORF">COK38_07525</name>
</gene>
<dbReference type="InterPro" id="IPR023378">
    <property type="entry name" value="YheA/YmcA-like_dom_sf"/>
</dbReference>
<dbReference type="Proteomes" id="UP000226357">
    <property type="component" value="Unassembled WGS sequence"/>
</dbReference>
<dbReference type="NCBIfam" id="NF010211">
    <property type="entry name" value="PRK13676.1-4"/>
    <property type="match status" value="1"/>
</dbReference>
<dbReference type="HAMAP" id="MF_01526">
    <property type="entry name" value="UPF0342"/>
    <property type="match status" value="1"/>
</dbReference>
<proteinExistence type="inferred from homology"/>
<evidence type="ECO:0000313" key="3">
    <source>
        <dbReference type="EMBL" id="PFS03771.1"/>
    </source>
</evidence>
<name>A0A2B0N0C5_BACCE</name>
<dbReference type="Gene3D" id="1.20.1500.10">
    <property type="entry name" value="YheA/YmcA-like"/>
    <property type="match status" value="1"/>
</dbReference>
<organism evidence="2 5">
    <name type="scientific">Bacillus cereus</name>
    <dbReference type="NCBI Taxonomy" id="1396"/>
    <lineage>
        <taxon>Bacteria</taxon>
        <taxon>Bacillati</taxon>
        <taxon>Bacillota</taxon>
        <taxon>Bacilli</taxon>
        <taxon>Bacillales</taxon>
        <taxon>Bacillaceae</taxon>
        <taxon>Bacillus</taxon>
        <taxon>Bacillus cereus group</taxon>
    </lineage>
</organism>
<dbReference type="Pfam" id="PF06133">
    <property type="entry name" value="Com_YlbF"/>
    <property type="match status" value="1"/>
</dbReference>
<evidence type="ECO:0000313" key="4">
    <source>
        <dbReference type="Proteomes" id="UP000226357"/>
    </source>
</evidence>